<dbReference type="InterPro" id="IPR012798">
    <property type="entry name" value="Cbl_synth_CobG-like"/>
</dbReference>
<dbReference type="SUPFAM" id="SSF56014">
    <property type="entry name" value="Nitrite and sulphite reductase 4Fe-4S domain-like"/>
    <property type="match status" value="2"/>
</dbReference>
<keyword evidence="3" id="KW-0479">Metal-binding</keyword>
<evidence type="ECO:0000256" key="5">
    <source>
        <dbReference type="ARBA" id="ARBA00023004"/>
    </source>
</evidence>
<keyword evidence="11" id="KW-1185">Reference proteome</keyword>
<keyword evidence="5" id="KW-0408">Iron</keyword>
<feature type="domain" description="Nitrite/sulphite reductase 4Fe-4S" evidence="8">
    <location>
        <begin position="121"/>
        <end position="259"/>
    </location>
</feature>
<dbReference type="PANTHER" id="PTHR32439">
    <property type="entry name" value="FERREDOXIN--NITRITE REDUCTASE, CHLOROPLASTIC"/>
    <property type="match status" value="1"/>
</dbReference>
<keyword evidence="4 10" id="KW-0560">Oxidoreductase</keyword>
<dbReference type="EMBL" id="JBHFXX010000036">
    <property type="protein sequence ID" value="MFB3803150.1"/>
    <property type="molecule type" value="Genomic_DNA"/>
</dbReference>
<evidence type="ECO:0000313" key="10">
    <source>
        <dbReference type="EMBL" id="MFB3803150.1"/>
    </source>
</evidence>
<dbReference type="Pfam" id="PF03460">
    <property type="entry name" value="NIR_SIR_ferr"/>
    <property type="match status" value="2"/>
</dbReference>
<sequence length="463" mass="48739">MPPDKAGIIPRLPSTSAPRRLPDTLLKPSPTPRAAPRPSACPGLWRIVAARDGGICRIKLPGGRLLAAQAEAVADAAERYASGVIEATNRANLQIRGIGAQHPALIEHLLAAGLGPREAAGDDVRNLMLSPLAGLDPASVVDVRPLAAQLLQLLETTPRLHALSAKFAVQLDGGEDLAMLAHPHDLWLSALTLDGEPWLAFGLAGCPGEDPPLGAVPFDQGLALVQAVLERFLDLASPEQTRMRHLLQTCPAQTFVADLGLPIRHDAAVLNWRRPASQARWLGALAQRHGVALGVAPPLGRLTPDMLRGAAHVARLVGDGSLHLTPWQSLVLPNLDPTQLIDAQAALAELGLIDAAQQPLARLAACTGSSGCARGLADTKADARLLAGRLHHGVPASVHLTGCPRSCAMAHVAPATLLARAPGRYDLYLRDARLPGFGRLRACDLTPEEAGAMLDLPTEHLDD</sequence>
<dbReference type="RefSeq" id="WP_304485287.1">
    <property type="nucleotide sequence ID" value="NZ_JAUQOQ010000025.1"/>
</dbReference>
<evidence type="ECO:0000256" key="7">
    <source>
        <dbReference type="SAM" id="MobiDB-lite"/>
    </source>
</evidence>
<evidence type="ECO:0000313" key="11">
    <source>
        <dbReference type="Proteomes" id="UP001577047"/>
    </source>
</evidence>
<accession>A0ABV4ZEU8</accession>
<organism evidence="10 11">
    <name type="scientific">Pseudomonas boreofloridensis</name>
    <dbReference type="NCBI Taxonomy" id="3064348"/>
    <lineage>
        <taxon>Bacteria</taxon>
        <taxon>Pseudomonadati</taxon>
        <taxon>Pseudomonadota</taxon>
        <taxon>Gammaproteobacteria</taxon>
        <taxon>Pseudomonadales</taxon>
        <taxon>Pseudomonadaceae</taxon>
        <taxon>Pseudomonas</taxon>
    </lineage>
</organism>
<keyword evidence="1" id="KW-0004">4Fe-4S</keyword>
<protein>
    <submittedName>
        <fullName evidence="10">Precorrin-3B synthase</fullName>
        <ecNumber evidence="10">1.14.13.83</ecNumber>
    </submittedName>
</protein>
<gene>
    <name evidence="10" type="primary">cobG</name>
    <name evidence="10" type="ORF">ACE1YR_22430</name>
</gene>
<dbReference type="Proteomes" id="UP001577047">
    <property type="component" value="Unassembled WGS sequence"/>
</dbReference>
<dbReference type="InterPro" id="IPR045854">
    <property type="entry name" value="NO2/SO3_Rdtase_4Fe4S_sf"/>
</dbReference>
<feature type="domain" description="Nitrite/Sulfite reductase ferredoxin-like" evidence="9">
    <location>
        <begin position="51"/>
        <end position="111"/>
    </location>
</feature>
<dbReference type="Pfam" id="PF01077">
    <property type="entry name" value="NIR_SIR"/>
    <property type="match status" value="1"/>
</dbReference>
<dbReference type="NCBIfam" id="TIGR02435">
    <property type="entry name" value="CobG"/>
    <property type="match status" value="1"/>
</dbReference>
<comment type="caution">
    <text evidence="10">The sequence shown here is derived from an EMBL/GenBank/DDBJ whole genome shotgun (WGS) entry which is preliminary data.</text>
</comment>
<reference evidence="10 11" key="1">
    <citation type="submission" date="2024-09" db="EMBL/GenBank/DDBJ databases">
        <authorList>
            <person name="Fullem K."/>
        </authorList>
    </citation>
    <scope>NUCLEOTIDE SEQUENCE [LARGE SCALE GENOMIC DNA]</scope>
    <source>
        <strain evidence="11">K1(2024)</strain>
    </source>
</reference>
<dbReference type="Gene3D" id="3.90.480.10">
    <property type="entry name" value="Sulfite Reductase Hemoprotein,Domain 2"/>
    <property type="match status" value="1"/>
</dbReference>
<name>A0ABV4ZEU8_9PSED</name>
<dbReference type="EC" id="1.14.13.83" evidence="10"/>
<dbReference type="InterPro" id="IPR051329">
    <property type="entry name" value="NIR_SIR_4Fe-4S"/>
</dbReference>
<dbReference type="InterPro" id="IPR005117">
    <property type="entry name" value="NiRdtase/SiRdtase_haem-b_fer"/>
</dbReference>
<keyword evidence="6" id="KW-0411">Iron-sulfur</keyword>
<evidence type="ECO:0000256" key="4">
    <source>
        <dbReference type="ARBA" id="ARBA00023002"/>
    </source>
</evidence>
<dbReference type="PANTHER" id="PTHR32439:SF9">
    <property type="entry name" value="BLR3264 PROTEIN"/>
    <property type="match status" value="1"/>
</dbReference>
<evidence type="ECO:0000259" key="8">
    <source>
        <dbReference type="Pfam" id="PF01077"/>
    </source>
</evidence>
<feature type="domain" description="Nitrite/Sulfite reductase ferredoxin-like" evidence="9">
    <location>
        <begin position="287"/>
        <end position="349"/>
    </location>
</feature>
<dbReference type="SUPFAM" id="SSF55124">
    <property type="entry name" value="Nitrite/Sulfite reductase N-terminal domain-like"/>
    <property type="match status" value="2"/>
</dbReference>
<feature type="region of interest" description="Disordered" evidence="7">
    <location>
        <begin position="1"/>
        <end position="38"/>
    </location>
</feature>
<evidence type="ECO:0000256" key="2">
    <source>
        <dbReference type="ARBA" id="ARBA00022617"/>
    </source>
</evidence>
<dbReference type="InterPro" id="IPR006067">
    <property type="entry name" value="NO2/SO3_Rdtase_4Fe4S_dom"/>
</dbReference>
<evidence type="ECO:0000256" key="6">
    <source>
        <dbReference type="ARBA" id="ARBA00023014"/>
    </source>
</evidence>
<dbReference type="InterPro" id="IPR036136">
    <property type="entry name" value="Nit/Sulf_reduc_fer-like_dom_sf"/>
</dbReference>
<evidence type="ECO:0000256" key="3">
    <source>
        <dbReference type="ARBA" id="ARBA00022723"/>
    </source>
</evidence>
<keyword evidence="2" id="KW-0349">Heme</keyword>
<proteinExistence type="predicted"/>
<evidence type="ECO:0000259" key="9">
    <source>
        <dbReference type="Pfam" id="PF03460"/>
    </source>
</evidence>
<evidence type="ECO:0000256" key="1">
    <source>
        <dbReference type="ARBA" id="ARBA00022485"/>
    </source>
</evidence>
<dbReference type="Gene3D" id="3.30.413.10">
    <property type="entry name" value="Sulfite Reductase Hemoprotein, domain 1"/>
    <property type="match status" value="2"/>
</dbReference>
<dbReference type="GO" id="GO:0043818">
    <property type="term" value="F:precorrin-3B synthase activity"/>
    <property type="evidence" value="ECO:0007669"/>
    <property type="project" value="UniProtKB-EC"/>
</dbReference>